<organism evidence="2 3">
    <name type="scientific">Gluconacetobacter diazotrophicus</name>
    <name type="common">Acetobacter diazotrophicus</name>
    <dbReference type="NCBI Taxonomy" id="33996"/>
    <lineage>
        <taxon>Bacteria</taxon>
        <taxon>Pseudomonadati</taxon>
        <taxon>Pseudomonadota</taxon>
        <taxon>Alphaproteobacteria</taxon>
        <taxon>Acetobacterales</taxon>
        <taxon>Acetobacteraceae</taxon>
        <taxon>Gluconacetobacter</taxon>
    </lineage>
</organism>
<feature type="transmembrane region" description="Helical" evidence="1">
    <location>
        <begin position="122"/>
        <end position="143"/>
    </location>
</feature>
<dbReference type="Proteomes" id="UP000550787">
    <property type="component" value="Unassembled WGS sequence"/>
</dbReference>
<reference evidence="2 3" key="1">
    <citation type="submission" date="2020-04" db="EMBL/GenBank/DDBJ databases">
        <title>Description of novel Gluconacetobacter.</title>
        <authorList>
            <person name="Sombolestani A."/>
        </authorList>
    </citation>
    <scope>NUCLEOTIDE SEQUENCE [LARGE SCALE GENOMIC DNA]</scope>
    <source>
        <strain evidence="2 3">LMG 7603</strain>
    </source>
</reference>
<feature type="transmembrane region" description="Helical" evidence="1">
    <location>
        <begin position="155"/>
        <end position="178"/>
    </location>
</feature>
<name>A0A7W4FBL1_GLUDI</name>
<feature type="transmembrane region" description="Helical" evidence="1">
    <location>
        <begin position="55"/>
        <end position="73"/>
    </location>
</feature>
<gene>
    <name evidence="2" type="ORF">HLH33_00020</name>
</gene>
<feature type="transmembrane region" description="Helical" evidence="1">
    <location>
        <begin position="30"/>
        <end position="48"/>
    </location>
</feature>
<feature type="transmembrane region" description="Helical" evidence="1">
    <location>
        <begin position="79"/>
        <end position="110"/>
    </location>
</feature>
<protein>
    <recommendedName>
        <fullName evidence="4">Rod shape-determining protein MreD</fullName>
    </recommendedName>
</protein>
<dbReference type="AlphaFoldDB" id="A0A7W4FBL1"/>
<evidence type="ECO:0000313" key="2">
    <source>
        <dbReference type="EMBL" id="MBB2154708.1"/>
    </source>
</evidence>
<evidence type="ECO:0000313" key="3">
    <source>
        <dbReference type="Proteomes" id="UP000550787"/>
    </source>
</evidence>
<keyword evidence="1" id="KW-1133">Transmembrane helix</keyword>
<evidence type="ECO:0008006" key="4">
    <source>
        <dbReference type="Google" id="ProtNLM"/>
    </source>
</evidence>
<keyword evidence="1" id="KW-0812">Transmembrane</keyword>
<proteinExistence type="predicted"/>
<accession>A0A7W4FBL1</accession>
<comment type="caution">
    <text evidence="2">The sequence shown here is derived from an EMBL/GenBank/DDBJ whole genome shotgun (WGS) entry which is preliminary data.</text>
</comment>
<sequence>MTPDQSPALQPGIQPRASLWRRLDVLSRRGLPGALTGLAILLLSAPFNLPGQAELLPGVVLSSVFFWTIFRPASMSSPLVFLLGLLVDLLGFGPPGVMLLVLLIVHGVGMSARYGFARIHGLLLWLVFGGVSLGGTVLQWTLVSALSLRVMPVGAFVFQWTLGLGVFPVLYAVFAAMARTIANPDRA</sequence>
<dbReference type="RefSeq" id="WP_012553222.1">
    <property type="nucleotide sequence ID" value="NZ_JABEQG010000001.1"/>
</dbReference>
<evidence type="ECO:0000256" key="1">
    <source>
        <dbReference type="SAM" id="Phobius"/>
    </source>
</evidence>
<dbReference type="EMBL" id="JABEQG010000001">
    <property type="protein sequence ID" value="MBB2154708.1"/>
    <property type="molecule type" value="Genomic_DNA"/>
</dbReference>
<keyword evidence="1" id="KW-0472">Membrane</keyword>